<feature type="region of interest" description="Disordered" evidence="1">
    <location>
        <begin position="183"/>
        <end position="203"/>
    </location>
</feature>
<organism evidence="2 3">
    <name type="scientific">Aquamicrobium soli</name>
    <dbReference type="NCBI Taxonomy" id="1811518"/>
    <lineage>
        <taxon>Bacteria</taxon>
        <taxon>Pseudomonadati</taxon>
        <taxon>Pseudomonadota</taxon>
        <taxon>Alphaproteobacteria</taxon>
        <taxon>Hyphomicrobiales</taxon>
        <taxon>Phyllobacteriaceae</taxon>
        <taxon>Aquamicrobium</taxon>
    </lineage>
</organism>
<evidence type="ECO:0000313" key="3">
    <source>
        <dbReference type="Proteomes" id="UP001595583"/>
    </source>
</evidence>
<evidence type="ECO:0008006" key="4">
    <source>
        <dbReference type="Google" id="ProtNLM"/>
    </source>
</evidence>
<evidence type="ECO:0000256" key="1">
    <source>
        <dbReference type="SAM" id="MobiDB-lite"/>
    </source>
</evidence>
<accession>A0ABV7KBL1</accession>
<name>A0ABV7KBL1_9HYPH</name>
<dbReference type="RefSeq" id="WP_378220694.1">
    <property type="nucleotide sequence ID" value="NZ_JBHRTK010000012.1"/>
</dbReference>
<dbReference type="EMBL" id="JBHRTK010000012">
    <property type="protein sequence ID" value="MFC3206893.1"/>
    <property type="molecule type" value="Genomic_DNA"/>
</dbReference>
<dbReference type="Proteomes" id="UP001595583">
    <property type="component" value="Unassembled WGS sequence"/>
</dbReference>
<gene>
    <name evidence="2" type="ORF">ACFOHJ_11770</name>
</gene>
<keyword evidence="3" id="KW-1185">Reference proteome</keyword>
<sequence length="234" mass="23962">MSMDKCHVTGSILDPAGKAMVNATVKFTMTTRDQDGTTIIMPSPVVVKIGDDGQVEVDLWPNSRGHAGTYYKVSVLAAAVGNLGMTSYPEWRVVVPDAPTANLTDISELVPPPVVDDARAAALEAGEYAVEARGYRDEVKTLRDEVMPLADPLQTVTDNIASIDAAATDIDAIKAAPGAADSAAAWAEGHEPGGVGTKSAKEHAAAAGASETASAASATKAARAAAVMSLIFGA</sequence>
<proteinExistence type="predicted"/>
<comment type="caution">
    <text evidence="2">The sequence shown here is derived from an EMBL/GenBank/DDBJ whole genome shotgun (WGS) entry which is preliminary data.</text>
</comment>
<protein>
    <recommendedName>
        <fullName evidence="4">DUF2479 domain-containing protein</fullName>
    </recommendedName>
</protein>
<reference evidence="3" key="1">
    <citation type="journal article" date="2019" name="Int. J. Syst. Evol. Microbiol.">
        <title>The Global Catalogue of Microorganisms (GCM) 10K type strain sequencing project: providing services to taxonomists for standard genome sequencing and annotation.</title>
        <authorList>
            <consortium name="The Broad Institute Genomics Platform"/>
            <consortium name="The Broad Institute Genome Sequencing Center for Infectious Disease"/>
            <person name="Wu L."/>
            <person name="Ma J."/>
        </authorList>
    </citation>
    <scope>NUCLEOTIDE SEQUENCE [LARGE SCALE GENOMIC DNA]</scope>
    <source>
        <strain evidence="3">KCTC 52165</strain>
    </source>
</reference>
<evidence type="ECO:0000313" key="2">
    <source>
        <dbReference type="EMBL" id="MFC3206893.1"/>
    </source>
</evidence>